<evidence type="ECO:0000313" key="4">
    <source>
        <dbReference type="Proteomes" id="UP001142400"/>
    </source>
</evidence>
<dbReference type="CDD" id="cd00431">
    <property type="entry name" value="cysteine_hydrolases"/>
    <property type="match status" value="1"/>
</dbReference>
<evidence type="ECO:0000313" key="3">
    <source>
        <dbReference type="EMBL" id="MCQ8828910.1"/>
    </source>
</evidence>
<dbReference type="GO" id="GO:0016787">
    <property type="term" value="F:hydrolase activity"/>
    <property type="evidence" value="ECO:0007669"/>
    <property type="project" value="UniProtKB-KW"/>
</dbReference>
<dbReference type="PANTHER" id="PTHR43540">
    <property type="entry name" value="PEROXYUREIDOACRYLATE/UREIDOACRYLATE AMIDOHYDROLASE-RELATED"/>
    <property type="match status" value="1"/>
</dbReference>
<evidence type="ECO:0000256" key="1">
    <source>
        <dbReference type="ARBA" id="ARBA00022801"/>
    </source>
</evidence>
<proteinExistence type="predicted"/>
<name>A0A9X2LTC8_STRMQ</name>
<feature type="domain" description="Isochorismatase-like" evidence="2">
    <location>
        <begin position="10"/>
        <end position="166"/>
    </location>
</feature>
<accession>A0A9X2LTC8</accession>
<dbReference type="Proteomes" id="UP001142400">
    <property type="component" value="Unassembled WGS sequence"/>
</dbReference>
<keyword evidence="1 3" id="KW-0378">Hydrolase</keyword>
<dbReference type="InterPro" id="IPR050272">
    <property type="entry name" value="Isochorismatase-like_hydrls"/>
</dbReference>
<comment type="caution">
    <text evidence="3">The sequence shown here is derived from an EMBL/GenBank/DDBJ whole genome shotgun (WGS) entry which is preliminary data.</text>
</comment>
<keyword evidence="4" id="KW-1185">Reference proteome</keyword>
<dbReference type="EMBL" id="JANIIC010000006">
    <property type="protein sequence ID" value="MCQ8828910.1"/>
    <property type="molecule type" value="Genomic_DNA"/>
</dbReference>
<dbReference type="Pfam" id="PF00857">
    <property type="entry name" value="Isochorismatase"/>
    <property type="match status" value="1"/>
</dbReference>
<evidence type="ECO:0000259" key="2">
    <source>
        <dbReference type="Pfam" id="PF00857"/>
    </source>
</evidence>
<dbReference type="Gene3D" id="3.40.50.850">
    <property type="entry name" value="Isochorismatase-like"/>
    <property type="match status" value="1"/>
</dbReference>
<reference evidence="3" key="1">
    <citation type="submission" date="2022-06" db="EMBL/GenBank/DDBJ databases">
        <title>WGS of actinobacteria.</title>
        <authorList>
            <person name="Thawai C."/>
        </authorList>
    </citation>
    <scope>NUCLEOTIDE SEQUENCE</scope>
    <source>
        <strain evidence="3">DSM 42010</strain>
    </source>
</reference>
<protein>
    <submittedName>
        <fullName evidence="3">Cysteine hydrolase</fullName>
    </submittedName>
</protein>
<dbReference type="RefSeq" id="WP_257630353.1">
    <property type="nucleotide sequence ID" value="NZ_JANIIC010000006.1"/>
</dbReference>
<gene>
    <name evidence="3" type="ORF">NQU54_07415</name>
</gene>
<dbReference type="InterPro" id="IPR036380">
    <property type="entry name" value="Isochorismatase-like_sf"/>
</dbReference>
<sequence>MSTDTLTQPWLVVIDMQTAFAEPDSVWGIPDYGTIEPVVSELCERFAGRTVITRFVPDPEEPGQWEAYYDRWHSMRCSANSPLWNVTIPVRPGTPVVTLPTFSKWGDQLDRITAGAPLTICGVATDCCVLSTALGAVDAGRAVTVVSDACAGVSEEHHRATLALLDLLSPMIEIHSASELIGNTVRSG</sequence>
<dbReference type="SUPFAM" id="SSF52499">
    <property type="entry name" value="Isochorismatase-like hydrolases"/>
    <property type="match status" value="1"/>
</dbReference>
<dbReference type="AlphaFoldDB" id="A0A9X2LTC8"/>
<dbReference type="InterPro" id="IPR000868">
    <property type="entry name" value="Isochorismatase-like_dom"/>
</dbReference>
<organism evidence="3 4">
    <name type="scientific">Streptomyces malaysiensis subsp. samsunensis</name>
    <dbReference type="NCBI Taxonomy" id="459658"/>
    <lineage>
        <taxon>Bacteria</taxon>
        <taxon>Bacillati</taxon>
        <taxon>Actinomycetota</taxon>
        <taxon>Actinomycetes</taxon>
        <taxon>Kitasatosporales</taxon>
        <taxon>Streptomycetaceae</taxon>
        <taxon>Streptomyces</taxon>
        <taxon>Streptomyces violaceusniger group</taxon>
    </lineage>
</organism>
<dbReference type="PANTHER" id="PTHR43540:SF6">
    <property type="entry name" value="ISOCHORISMATASE-LIKE DOMAIN-CONTAINING PROTEIN"/>
    <property type="match status" value="1"/>
</dbReference>